<sequence length="195" mass="20325">MNLVQRVQDILLKPKSTWPVIDTETEDVATIYKTYLVYLAAVSAIATFIGFSVVGTHVMGVSFRVPFLAGIANMVVGFVLSLAVIYVLALIADALAPTFGGRKDLLSAFKLVAYASTAGLLGGIFNLVPALSMLSLLASLYSIYLLYTGIPVLMKTPPEKALGYTAVLVVCGIVAGIVLGAIGSVFSGGPGMAFG</sequence>
<feature type="transmembrane region" description="Helical" evidence="5">
    <location>
        <begin position="67"/>
        <end position="96"/>
    </location>
</feature>
<feature type="transmembrane region" description="Helical" evidence="5">
    <location>
        <begin position="134"/>
        <end position="154"/>
    </location>
</feature>
<comment type="caution">
    <text evidence="7">The sequence shown here is derived from an EMBL/GenBank/DDBJ whole genome shotgun (WGS) entry which is preliminary data.</text>
</comment>
<comment type="subcellular location">
    <subcellularLocation>
        <location evidence="1">Membrane</location>
        <topology evidence="1">Multi-pass membrane protein</topology>
    </subcellularLocation>
</comment>
<evidence type="ECO:0000256" key="2">
    <source>
        <dbReference type="ARBA" id="ARBA00022692"/>
    </source>
</evidence>
<evidence type="ECO:0000256" key="1">
    <source>
        <dbReference type="ARBA" id="ARBA00004141"/>
    </source>
</evidence>
<dbReference type="InterPro" id="IPR006977">
    <property type="entry name" value="Yip1_dom"/>
</dbReference>
<evidence type="ECO:0000256" key="4">
    <source>
        <dbReference type="ARBA" id="ARBA00023136"/>
    </source>
</evidence>
<dbReference type="Pfam" id="PF04893">
    <property type="entry name" value="Yip1"/>
    <property type="match status" value="1"/>
</dbReference>
<evidence type="ECO:0000313" key="8">
    <source>
        <dbReference type="Proteomes" id="UP001156903"/>
    </source>
</evidence>
<organism evidence="7 8">
    <name type="scientific">Hydrogenophaga electricum</name>
    <dbReference type="NCBI Taxonomy" id="1230953"/>
    <lineage>
        <taxon>Bacteria</taxon>
        <taxon>Pseudomonadati</taxon>
        <taxon>Pseudomonadota</taxon>
        <taxon>Betaproteobacteria</taxon>
        <taxon>Burkholderiales</taxon>
        <taxon>Comamonadaceae</taxon>
        <taxon>Hydrogenophaga</taxon>
    </lineage>
</organism>
<dbReference type="RefSeq" id="WP_234262833.1">
    <property type="nucleotide sequence ID" value="NZ_BSPB01000012.1"/>
</dbReference>
<keyword evidence="2 5" id="KW-0812">Transmembrane</keyword>
<feature type="transmembrane region" description="Helical" evidence="5">
    <location>
        <begin position="108"/>
        <end position="128"/>
    </location>
</feature>
<feature type="transmembrane region" description="Helical" evidence="5">
    <location>
        <begin position="161"/>
        <end position="186"/>
    </location>
</feature>
<accession>A0ABQ6C294</accession>
<evidence type="ECO:0000256" key="3">
    <source>
        <dbReference type="ARBA" id="ARBA00022989"/>
    </source>
</evidence>
<proteinExistence type="predicted"/>
<keyword evidence="8" id="KW-1185">Reference proteome</keyword>
<dbReference type="EMBL" id="BSPB01000012">
    <property type="protein sequence ID" value="GLS14478.1"/>
    <property type="molecule type" value="Genomic_DNA"/>
</dbReference>
<reference evidence="8" key="1">
    <citation type="journal article" date="2019" name="Int. J. Syst. Evol. Microbiol.">
        <title>The Global Catalogue of Microorganisms (GCM) 10K type strain sequencing project: providing services to taxonomists for standard genome sequencing and annotation.</title>
        <authorList>
            <consortium name="The Broad Institute Genomics Platform"/>
            <consortium name="The Broad Institute Genome Sequencing Center for Infectious Disease"/>
            <person name="Wu L."/>
            <person name="Ma J."/>
        </authorList>
    </citation>
    <scope>NUCLEOTIDE SEQUENCE [LARGE SCALE GENOMIC DNA]</scope>
    <source>
        <strain evidence="8">NBRC 109341</strain>
    </source>
</reference>
<evidence type="ECO:0000313" key="7">
    <source>
        <dbReference type="EMBL" id="GLS14478.1"/>
    </source>
</evidence>
<protein>
    <submittedName>
        <fullName evidence="7">YIP1 family protein</fullName>
    </submittedName>
</protein>
<gene>
    <name evidence="7" type="ORF">GCM10007935_19090</name>
</gene>
<feature type="transmembrane region" description="Helical" evidence="5">
    <location>
        <begin position="35"/>
        <end position="55"/>
    </location>
</feature>
<feature type="domain" description="Yip1" evidence="6">
    <location>
        <begin position="10"/>
        <end position="178"/>
    </location>
</feature>
<keyword evidence="4 5" id="KW-0472">Membrane</keyword>
<evidence type="ECO:0000259" key="6">
    <source>
        <dbReference type="Pfam" id="PF04893"/>
    </source>
</evidence>
<dbReference type="Proteomes" id="UP001156903">
    <property type="component" value="Unassembled WGS sequence"/>
</dbReference>
<name>A0ABQ6C294_9BURK</name>
<keyword evidence="3 5" id="KW-1133">Transmembrane helix</keyword>
<evidence type="ECO:0000256" key="5">
    <source>
        <dbReference type="SAM" id="Phobius"/>
    </source>
</evidence>